<keyword evidence="2" id="KW-1185">Reference proteome</keyword>
<keyword evidence="1" id="KW-0614">Plasmid</keyword>
<organism evidence="1 2">
    <name type="scientific">Clavibacter michiganensis subsp. michiganensis (strain NCPPB 382)</name>
    <dbReference type="NCBI Taxonomy" id="443906"/>
    <lineage>
        <taxon>Bacteria</taxon>
        <taxon>Bacillati</taxon>
        <taxon>Actinomycetota</taxon>
        <taxon>Actinomycetes</taxon>
        <taxon>Micrococcales</taxon>
        <taxon>Microbacteriaceae</taxon>
        <taxon>Clavibacter</taxon>
    </lineage>
</organism>
<name>A5CLQ7_CLAM3</name>
<reference evidence="1 2" key="1">
    <citation type="journal article" date="2008" name="J. Bacteriol.">
        <title>The genome sequence of the tomato-pathogenic actinomycete Clavibacter michiganensis subsp. michiganensis NCPPB382 reveals a large island involved in pathogenicity.</title>
        <authorList>
            <person name="Gartemann K.H."/>
            <person name="Abt B."/>
            <person name="Bekel T."/>
            <person name="Burger A."/>
            <person name="Engemann J."/>
            <person name="Flugel M."/>
            <person name="Gaigalat L."/>
            <person name="Goesmann A."/>
            <person name="Grafen I."/>
            <person name="Kalinowski J."/>
            <person name="Kaup O."/>
            <person name="Kirchner O."/>
            <person name="Krause L."/>
            <person name="Linke B."/>
            <person name="McHardy A."/>
            <person name="Meyer F."/>
            <person name="Pohle S."/>
            <person name="Ruckert C."/>
            <person name="Schneiker S."/>
            <person name="Zellermann E.M."/>
            <person name="Puhler A."/>
            <person name="Eichenlaub R."/>
            <person name="Kaiser O."/>
            <person name="Bartels D."/>
        </authorList>
    </citation>
    <scope>NUCLEOTIDE SEQUENCE [LARGE SCALE GENOMIC DNA]</scope>
    <source>
        <strain evidence="1 2">NCPPB 382</strain>
        <plasmid evidence="1">pCM2</plasmid>
    </source>
</reference>
<sequence length="131" mass="14329">MMRRRIEAAPFPDEDVDGDLPGPLPIFIAVIGEATAIGYQTLTTDLTVGAQLGRRLHQRSNRGVRWQAVAASDFTIRTARILLRENPRLVVVDVMIVILGIGDAVRFTTPQRMAHAPHRSARGPAAAPSLR</sequence>
<dbReference type="HOGENOM" id="CLU_1923869_0_0_11"/>
<gene>
    <name evidence="1" type="ordered locus">pCM2_0044</name>
</gene>
<dbReference type="EMBL" id="AM711866">
    <property type="protein sequence ID" value="CAM98528.1"/>
    <property type="molecule type" value="Genomic_DNA"/>
</dbReference>
<accession>A5CLQ7</accession>
<dbReference type="KEGG" id="cmi:pCM2_0044"/>
<dbReference type="Proteomes" id="UP000001564">
    <property type="component" value="Plasmid pCM2"/>
</dbReference>
<proteinExistence type="predicted"/>
<protein>
    <submittedName>
        <fullName evidence="1">Uncharacterized protein</fullName>
    </submittedName>
</protein>
<dbReference type="RefSeq" id="WP_011931194.1">
    <property type="nucleotide sequence ID" value="NC_009479.1"/>
</dbReference>
<evidence type="ECO:0000313" key="1">
    <source>
        <dbReference type="EMBL" id="CAM98528.1"/>
    </source>
</evidence>
<dbReference type="AlphaFoldDB" id="A5CLQ7"/>
<dbReference type="SUPFAM" id="SSF52266">
    <property type="entry name" value="SGNH hydrolase"/>
    <property type="match status" value="1"/>
</dbReference>
<evidence type="ECO:0000313" key="2">
    <source>
        <dbReference type="Proteomes" id="UP000001564"/>
    </source>
</evidence>
<dbReference type="OrthoDB" id="9151676at2"/>
<geneLocation type="plasmid" evidence="1 2">
    <name>pCM2</name>
</geneLocation>